<dbReference type="PANTHER" id="PTHR34298:SF2">
    <property type="entry name" value="SEGREGATION AND CONDENSATION PROTEIN B"/>
    <property type="match status" value="1"/>
</dbReference>
<keyword evidence="3" id="KW-0159">Chromosome partition</keyword>
<name>A0A809SGN7_9PROT</name>
<dbReference type="RefSeq" id="WP_162084057.1">
    <property type="nucleotide sequence ID" value="NZ_AP021881.1"/>
</dbReference>
<dbReference type="SUPFAM" id="SSF46785">
    <property type="entry name" value="Winged helix' DNA-binding domain"/>
    <property type="match status" value="2"/>
</dbReference>
<dbReference type="NCBIfam" id="TIGR00281">
    <property type="entry name" value="SMC-Scp complex subunit ScpB"/>
    <property type="match status" value="1"/>
</dbReference>
<dbReference type="KEGG" id="sniv:SFSGTM_07980"/>
<sequence length="191" mass="21657">MKINELKNILEVMLFAHGEPLTISEMRTALTEDLSAELIYRALNELRADWENKGLALVVVADGWRFQTRAEYQTYLQRLSPERPPKYSRAVMETLAVIAYKQPVTRGDIEEIRGVTVNTQIIKTLEQREWIKTVGHREVPGRPALYVTTPQFLSDLNLRALAELPPLAELGQLVAPNPYTLDLELSSDAAE</sequence>
<dbReference type="PANTHER" id="PTHR34298">
    <property type="entry name" value="SEGREGATION AND CONDENSATION PROTEIN B"/>
    <property type="match status" value="1"/>
</dbReference>
<evidence type="ECO:0000313" key="5">
    <source>
        <dbReference type="EMBL" id="BBP00090.1"/>
    </source>
</evidence>
<dbReference type="EMBL" id="AP021881">
    <property type="protein sequence ID" value="BBP00090.1"/>
    <property type="molecule type" value="Genomic_DNA"/>
</dbReference>
<dbReference type="InterPro" id="IPR005234">
    <property type="entry name" value="ScpB_csome_segregation"/>
</dbReference>
<evidence type="ECO:0000313" key="6">
    <source>
        <dbReference type="Proteomes" id="UP000463939"/>
    </source>
</evidence>
<dbReference type="GO" id="GO:0051301">
    <property type="term" value="P:cell division"/>
    <property type="evidence" value="ECO:0007669"/>
    <property type="project" value="UniProtKB-KW"/>
</dbReference>
<dbReference type="AlphaFoldDB" id="A0A809SGN7"/>
<accession>A0A809SGN7</accession>
<keyword evidence="4" id="KW-0131">Cell cycle</keyword>
<gene>
    <name evidence="5" type="ORF">SFSGTM_07980</name>
</gene>
<dbReference type="PIRSF" id="PIRSF019345">
    <property type="entry name" value="ScpB"/>
    <property type="match status" value="1"/>
</dbReference>
<keyword evidence="2" id="KW-0132">Cell division</keyword>
<evidence type="ECO:0000256" key="1">
    <source>
        <dbReference type="ARBA" id="ARBA00022490"/>
    </source>
</evidence>
<keyword evidence="1" id="KW-0963">Cytoplasm</keyword>
<evidence type="ECO:0008006" key="7">
    <source>
        <dbReference type="Google" id="ProtNLM"/>
    </source>
</evidence>
<evidence type="ECO:0000256" key="2">
    <source>
        <dbReference type="ARBA" id="ARBA00022618"/>
    </source>
</evidence>
<dbReference type="InterPro" id="IPR036390">
    <property type="entry name" value="WH_DNA-bd_sf"/>
</dbReference>
<dbReference type="GO" id="GO:0051304">
    <property type="term" value="P:chromosome separation"/>
    <property type="evidence" value="ECO:0007669"/>
    <property type="project" value="InterPro"/>
</dbReference>
<dbReference type="InterPro" id="IPR036388">
    <property type="entry name" value="WH-like_DNA-bd_sf"/>
</dbReference>
<evidence type="ECO:0000256" key="3">
    <source>
        <dbReference type="ARBA" id="ARBA00022829"/>
    </source>
</evidence>
<dbReference type="Gene3D" id="1.10.10.10">
    <property type="entry name" value="Winged helix-like DNA-binding domain superfamily/Winged helix DNA-binding domain"/>
    <property type="match status" value="2"/>
</dbReference>
<organism evidence="5 6">
    <name type="scientific">Sulfuriferula nivalis</name>
    <dbReference type="NCBI Taxonomy" id="2675298"/>
    <lineage>
        <taxon>Bacteria</taxon>
        <taxon>Pseudomonadati</taxon>
        <taxon>Pseudomonadota</taxon>
        <taxon>Betaproteobacteria</taxon>
        <taxon>Nitrosomonadales</taxon>
        <taxon>Sulfuricellaceae</taxon>
        <taxon>Sulfuriferula</taxon>
    </lineage>
</organism>
<reference evidence="6" key="1">
    <citation type="submission" date="2019-11" db="EMBL/GenBank/DDBJ databases">
        <title>Isolation and characterization of a novel species in the genus Sulfuriferula.</title>
        <authorList>
            <person name="Mochizuki J."/>
            <person name="Kojima H."/>
            <person name="Fukui M."/>
        </authorList>
    </citation>
    <scope>NUCLEOTIDE SEQUENCE [LARGE SCALE GENOMIC DNA]</scope>
    <source>
        <strain evidence="6">SGTM</strain>
    </source>
</reference>
<keyword evidence="6" id="KW-1185">Reference proteome</keyword>
<proteinExistence type="predicted"/>
<dbReference type="Proteomes" id="UP000463939">
    <property type="component" value="Chromosome"/>
</dbReference>
<evidence type="ECO:0000256" key="4">
    <source>
        <dbReference type="ARBA" id="ARBA00023306"/>
    </source>
</evidence>
<protein>
    <recommendedName>
        <fullName evidence="7">Segregation and condensation protein B</fullName>
    </recommendedName>
</protein>
<dbReference type="Pfam" id="PF04079">
    <property type="entry name" value="SMC_ScpB"/>
    <property type="match status" value="1"/>
</dbReference>